<reference evidence="2" key="1">
    <citation type="submission" date="2023-06" db="EMBL/GenBank/DDBJ databases">
        <title>A Treasure from Seagulls: Isolation and Description of Aciduricobacillus qingdaonensis gen. nov., sp. nov., a Rare Obligately Uric Acid-utilizing Member in the Family Bacillaceae.</title>
        <authorList>
            <person name="Liu W."/>
            <person name="Wang B."/>
        </authorList>
    </citation>
    <scope>NUCLEOTIDE SEQUENCE</scope>
    <source>
        <strain evidence="2">44XB</strain>
    </source>
</reference>
<feature type="transmembrane region" description="Helical" evidence="1">
    <location>
        <begin position="7"/>
        <end position="30"/>
    </location>
</feature>
<dbReference type="InterPro" id="IPR023804">
    <property type="entry name" value="DUF3792_TM"/>
</dbReference>
<accession>A0ABY9KSD1</accession>
<organism evidence="2 3">
    <name type="scientific">Aciduricibacillus chroicocephali</name>
    <dbReference type="NCBI Taxonomy" id="3054939"/>
    <lineage>
        <taxon>Bacteria</taxon>
        <taxon>Bacillati</taxon>
        <taxon>Bacillota</taxon>
        <taxon>Bacilli</taxon>
        <taxon>Bacillales</taxon>
        <taxon>Bacillaceae</taxon>
        <taxon>Aciduricibacillus</taxon>
    </lineage>
</organism>
<keyword evidence="3" id="KW-1185">Reference proteome</keyword>
<sequence>MRNQLTALAYGWTASFTLILAASLLLAGLLRFTTFNEPTLSWATLATGILSLFVGGTMAGAKGKAKGWLMGAIVAIGFTLLSFLVQSLSVSSAVTGEQALHHLFYLLAAMFGGMIGVNVSGSGNKK</sequence>
<gene>
    <name evidence="2" type="ORF">QR721_08395</name>
</gene>
<name>A0ABY9KSD1_9BACI</name>
<dbReference type="Pfam" id="PF12670">
    <property type="entry name" value="DUF3792"/>
    <property type="match status" value="1"/>
</dbReference>
<evidence type="ECO:0000313" key="2">
    <source>
        <dbReference type="EMBL" id="WLV23666.1"/>
    </source>
</evidence>
<proteinExistence type="predicted"/>
<keyword evidence="1" id="KW-0812">Transmembrane</keyword>
<feature type="transmembrane region" description="Helical" evidence="1">
    <location>
        <begin position="42"/>
        <end position="61"/>
    </location>
</feature>
<dbReference type="RefSeq" id="WP_348025899.1">
    <property type="nucleotide sequence ID" value="NZ_CP129113.1"/>
</dbReference>
<feature type="transmembrane region" description="Helical" evidence="1">
    <location>
        <begin position="68"/>
        <end position="90"/>
    </location>
</feature>
<dbReference type="Proteomes" id="UP001180087">
    <property type="component" value="Chromosome"/>
</dbReference>
<dbReference type="EMBL" id="CP129113">
    <property type="protein sequence ID" value="WLV23666.1"/>
    <property type="molecule type" value="Genomic_DNA"/>
</dbReference>
<keyword evidence="1" id="KW-1133">Transmembrane helix</keyword>
<evidence type="ECO:0000313" key="3">
    <source>
        <dbReference type="Proteomes" id="UP001180087"/>
    </source>
</evidence>
<protein>
    <submittedName>
        <fullName evidence="2">TIGR04086 family membrane protein</fullName>
    </submittedName>
</protein>
<feature type="transmembrane region" description="Helical" evidence="1">
    <location>
        <begin position="102"/>
        <end position="121"/>
    </location>
</feature>
<dbReference type="NCBIfam" id="TIGR04086">
    <property type="entry name" value="TIGR04086_membr"/>
    <property type="match status" value="1"/>
</dbReference>
<evidence type="ECO:0000256" key="1">
    <source>
        <dbReference type="SAM" id="Phobius"/>
    </source>
</evidence>
<keyword evidence="1" id="KW-0472">Membrane</keyword>